<evidence type="ECO:0000313" key="2">
    <source>
        <dbReference type="Proteomes" id="UP000265520"/>
    </source>
</evidence>
<evidence type="ECO:0000313" key="1">
    <source>
        <dbReference type="EMBL" id="MCI56272.1"/>
    </source>
</evidence>
<protein>
    <submittedName>
        <fullName evidence="1">Uncharacterized protein</fullName>
    </submittedName>
</protein>
<feature type="non-terminal residue" evidence="1">
    <location>
        <position position="39"/>
    </location>
</feature>
<dbReference type="EMBL" id="LXQA010509787">
    <property type="protein sequence ID" value="MCI56272.1"/>
    <property type="molecule type" value="Genomic_DNA"/>
</dbReference>
<comment type="caution">
    <text evidence="1">The sequence shown here is derived from an EMBL/GenBank/DDBJ whole genome shotgun (WGS) entry which is preliminary data.</text>
</comment>
<sequence>MVATRPGSFAAVNGRCQSMQAMRHSVIVRCSSLAGRCSE</sequence>
<reference evidence="1 2" key="1">
    <citation type="journal article" date="2018" name="Front. Plant Sci.">
        <title>Red Clover (Trifolium pratense) and Zigzag Clover (T. medium) - A Picture of Genomic Similarities and Differences.</title>
        <authorList>
            <person name="Dluhosova J."/>
            <person name="Istvanek J."/>
            <person name="Nedelnik J."/>
            <person name="Repkova J."/>
        </authorList>
    </citation>
    <scope>NUCLEOTIDE SEQUENCE [LARGE SCALE GENOMIC DNA]</scope>
    <source>
        <strain evidence="2">cv. 10/8</strain>
        <tissue evidence="1">Leaf</tissue>
    </source>
</reference>
<name>A0A392T658_9FABA</name>
<dbReference type="Proteomes" id="UP000265520">
    <property type="component" value="Unassembled WGS sequence"/>
</dbReference>
<proteinExistence type="predicted"/>
<organism evidence="1 2">
    <name type="scientific">Trifolium medium</name>
    <dbReference type="NCBI Taxonomy" id="97028"/>
    <lineage>
        <taxon>Eukaryota</taxon>
        <taxon>Viridiplantae</taxon>
        <taxon>Streptophyta</taxon>
        <taxon>Embryophyta</taxon>
        <taxon>Tracheophyta</taxon>
        <taxon>Spermatophyta</taxon>
        <taxon>Magnoliopsida</taxon>
        <taxon>eudicotyledons</taxon>
        <taxon>Gunneridae</taxon>
        <taxon>Pentapetalae</taxon>
        <taxon>rosids</taxon>
        <taxon>fabids</taxon>
        <taxon>Fabales</taxon>
        <taxon>Fabaceae</taxon>
        <taxon>Papilionoideae</taxon>
        <taxon>50 kb inversion clade</taxon>
        <taxon>NPAAA clade</taxon>
        <taxon>Hologalegina</taxon>
        <taxon>IRL clade</taxon>
        <taxon>Trifolieae</taxon>
        <taxon>Trifolium</taxon>
    </lineage>
</organism>
<keyword evidence="2" id="KW-1185">Reference proteome</keyword>
<accession>A0A392T658</accession>
<dbReference type="AlphaFoldDB" id="A0A392T658"/>